<dbReference type="Proteomes" id="UP001497535">
    <property type="component" value="Unassembled WGS sequence"/>
</dbReference>
<gene>
    <name evidence="1" type="ORF">MENTE1834_LOCUS6738</name>
</gene>
<sequence>MEQYYKLLKNEYKSERELMSGQKEIVVSAEEKSERSVLATTSDLSRNYSDIPSSLKSDKPKIKKEPVVAETNKSVRLRPKLHTTDKGPILVSDSSNYEEIGNVHVDDIYSAPQQPSVPENLPILSPPTKSIKSAKLFSDEMEDAVPFNTVPLSMLSDAGRGLKLQQTAAQLEEDQTPFIVETKEKATEGLIKNKIKRVWGNLWGHRGQGRSQGGASGAKAPPPPPEIDPLATSLLEGGMILSQGEMAPRKRGLKFNDPLG</sequence>
<name>A0ACB0Y2B7_MELEN</name>
<keyword evidence="2" id="KW-1185">Reference proteome</keyword>
<comment type="caution">
    <text evidence="1">The sequence shown here is derived from an EMBL/GenBank/DDBJ whole genome shotgun (WGS) entry which is preliminary data.</text>
</comment>
<organism evidence="1 2">
    <name type="scientific">Meloidogyne enterolobii</name>
    <name type="common">Root-knot nematode worm</name>
    <name type="synonym">Meloidogyne mayaguensis</name>
    <dbReference type="NCBI Taxonomy" id="390850"/>
    <lineage>
        <taxon>Eukaryota</taxon>
        <taxon>Metazoa</taxon>
        <taxon>Ecdysozoa</taxon>
        <taxon>Nematoda</taxon>
        <taxon>Chromadorea</taxon>
        <taxon>Rhabditida</taxon>
        <taxon>Tylenchina</taxon>
        <taxon>Tylenchomorpha</taxon>
        <taxon>Tylenchoidea</taxon>
        <taxon>Meloidogynidae</taxon>
        <taxon>Meloidogyninae</taxon>
        <taxon>Meloidogyne</taxon>
    </lineage>
</organism>
<proteinExistence type="predicted"/>
<evidence type="ECO:0000313" key="2">
    <source>
        <dbReference type="Proteomes" id="UP001497535"/>
    </source>
</evidence>
<reference evidence="1" key="1">
    <citation type="submission" date="2023-11" db="EMBL/GenBank/DDBJ databases">
        <authorList>
            <person name="Poullet M."/>
        </authorList>
    </citation>
    <scope>NUCLEOTIDE SEQUENCE</scope>
    <source>
        <strain evidence="1">E1834</strain>
    </source>
</reference>
<dbReference type="EMBL" id="CAVMJV010000005">
    <property type="protein sequence ID" value="CAK5028873.1"/>
    <property type="molecule type" value="Genomic_DNA"/>
</dbReference>
<evidence type="ECO:0000313" key="1">
    <source>
        <dbReference type="EMBL" id="CAK5028873.1"/>
    </source>
</evidence>
<accession>A0ACB0Y2B7</accession>
<protein>
    <submittedName>
        <fullName evidence="1">Uncharacterized protein</fullName>
    </submittedName>
</protein>